<dbReference type="PANTHER" id="PTHR12213:SF0">
    <property type="entry name" value="CORRINOID ADENOSYLTRANSFERASE MMAB"/>
    <property type="match status" value="1"/>
</dbReference>
<keyword evidence="5" id="KW-0067">ATP-binding</keyword>
<dbReference type="EMBL" id="UINC01107582">
    <property type="protein sequence ID" value="SVC73066.1"/>
    <property type="molecule type" value="Genomic_DNA"/>
</dbReference>
<evidence type="ECO:0000256" key="2">
    <source>
        <dbReference type="ARBA" id="ARBA00011233"/>
    </source>
</evidence>
<evidence type="ECO:0000256" key="1">
    <source>
        <dbReference type="ARBA" id="ARBA00007487"/>
    </source>
</evidence>
<dbReference type="Gene3D" id="1.20.1200.10">
    <property type="entry name" value="Cobalamin adenosyltransferase-like"/>
    <property type="match status" value="1"/>
</dbReference>
<dbReference type="GO" id="GO:0008817">
    <property type="term" value="F:corrinoid adenosyltransferase activity"/>
    <property type="evidence" value="ECO:0007669"/>
    <property type="project" value="TreeGrafter"/>
</dbReference>
<dbReference type="InterPro" id="IPR029499">
    <property type="entry name" value="PduO-typ"/>
</dbReference>
<reference evidence="7" key="1">
    <citation type="submission" date="2018-05" db="EMBL/GenBank/DDBJ databases">
        <authorList>
            <person name="Lanie J.A."/>
            <person name="Ng W.-L."/>
            <person name="Kazmierczak K.M."/>
            <person name="Andrzejewski T.M."/>
            <person name="Davidsen T.M."/>
            <person name="Wayne K.J."/>
            <person name="Tettelin H."/>
            <person name="Glass J.I."/>
            <person name="Rusch D."/>
            <person name="Podicherti R."/>
            <person name="Tsui H.-C.T."/>
            <person name="Winkler M.E."/>
        </authorList>
    </citation>
    <scope>NUCLEOTIDE SEQUENCE</scope>
</reference>
<keyword evidence="3" id="KW-0808">Transferase</keyword>
<dbReference type="GO" id="GO:0009235">
    <property type="term" value="P:cobalamin metabolic process"/>
    <property type="evidence" value="ECO:0007669"/>
    <property type="project" value="UniProtKB-ARBA"/>
</dbReference>
<evidence type="ECO:0000256" key="5">
    <source>
        <dbReference type="ARBA" id="ARBA00022840"/>
    </source>
</evidence>
<dbReference type="PANTHER" id="PTHR12213">
    <property type="entry name" value="CORRINOID ADENOSYLTRANSFERASE"/>
    <property type="match status" value="1"/>
</dbReference>
<feature type="non-terminal residue" evidence="7">
    <location>
        <position position="171"/>
    </location>
</feature>
<sequence length="171" mass="19164">MVKLNKIYTKTGDKGSTQLGNGKRVEKNSLRVDAYGSVDEANAAIGLSILRTNIKIKKILQIIQNDLFDLGADLCIPDKKNIQKLKITNDRVDYIEEKIDSFNKELAPLNSFVLPGGSKSSTYLHIARTVTRRAERKVVALSKKEKINAVAIIYLNRLSDLLFVLARYTNI</sequence>
<protein>
    <recommendedName>
        <fullName evidence="6">Cobalamin adenosyltransferase-like domain-containing protein</fullName>
    </recommendedName>
</protein>
<dbReference type="InterPro" id="IPR036451">
    <property type="entry name" value="CblAdoTrfase-like_sf"/>
</dbReference>
<feature type="domain" description="Cobalamin adenosyltransferase-like" evidence="6">
    <location>
        <begin position="7"/>
        <end position="168"/>
    </location>
</feature>
<keyword evidence="4" id="KW-0547">Nucleotide-binding</keyword>
<dbReference type="Pfam" id="PF01923">
    <property type="entry name" value="Cob_adeno_trans"/>
    <property type="match status" value="1"/>
</dbReference>
<dbReference type="NCBIfam" id="TIGR00636">
    <property type="entry name" value="PduO_Nterm"/>
    <property type="match status" value="1"/>
</dbReference>
<comment type="subunit">
    <text evidence="2">Homotrimer.</text>
</comment>
<evidence type="ECO:0000259" key="6">
    <source>
        <dbReference type="Pfam" id="PF01923"/>
    </source>
</evidence>
<gene>
    <name evidence="7" type="ORF">METZ01_LOCUS325920</name>
</gene>
<dbReference type="AlphaFoldDB" id="A0A382PIJ6"/>
<dbReference type="SUPFAM" id="SSF89028">
    <property type="entry name" value="Cobalamin adenosyltransferase-like"/>
    <property type="match status" value="1"/>
</dbReference>
<evidence type="ECO:0000256" key="4">
    <source>
        <dbReference type="ARBA" id="ARBA00022741"/>
    </source>
</evidence>
<name>A0A382PIJ6_9ZZZZ</name>
<evidence type="ECO:0000313" key="7">
    <source>
        <dbReference type="EMBL" id="SVC73066.1"/>
    </source>
</evidence>
<evidence type="ECO:0000256" key="3">
    <source>
        <dbReference type="ARBA" id="ARBA00022679"/>
    </source>
</evidence>
<dbReference type="InterPro" id="IPR016030">
    <property type="entry name" value="CblAdoTrfase-like"/>
</dbReference>
<dbReference type="FunFam" id="1.20.1200.10:FF:000001">
    <property type="entry name" value="Cob(I)yrinic acid a,c-diamide adenosyltransferase"/>
    <property type="match status" value="1"/>
</dbReference>
<organism evidence="7">
    <name type="scientific">marine metagenome</name>
    <dbReference type="NCBI Taxonomy" id="408172"/>
    <lineage>
        <taxon>unclassified sequences</taxon>
        <taxon>metagenomes</taxon>
        <taxon>ecological metagenomes</taxon>
    </lineage>
</organism>
<dbReference type="GO" id="GO:0005524">
    <property type="term" value="F:ATP binding"/>
    <property type="evidence" value="ECO:0007669"/>
    <property type="project" value="UniProtKB-KW"/>
</dbReference>
<accession>A0A382PIJ6</accession>
<proteinExistence type="inferred from homology"/>
<comment type="similarity">
    <text evidence="1">Belongs to the Cob(I)alamin adenosyltransferase family.</text>
</comment>